<reference evidence="2" key="1">
    <citation type="journal article" date="2019" name="Sci. Rep.">
        <title>Draft genome of Tanacetum cinerariifolium, the natural source of mosquito coil.</title>
        <authorList>
            <person name="Yamashiro T."/>
            <person name="Shiraishi A."/>
            <person name="Satake H."/>
            <person name="Nakayama K."/>
        </authorList>
    </citation>
    <scope>NUCLEOTIDE SEQUENCE</scope>
</reference>
<gene>
    <name evidence="2" type="ORF">Tci_704601</name>
</gene>
<name>A0A699L9Z2_TANCI</name>
<keyword evidence="2" id="KW-0695">RNA-directed DNA polymerase</keyword>
<dbReference type="Gene3D" id="2.40.70.10">
    <property type="entry name" value="Acid Proteases"/>
    <property type="match status" value="1"/>
</dbReference>
<feature type="compositionally biased region" description="Basic and acidic residues" evidence="1">
    <location>
        <begin position="22"/>
        <end position="37"/>
    </location>
</feature>
<evidence type="ECO:0000256" key="1">
    <source>
        <dbReference type="SAM" id="MobiDB-lite"/>
    </source>
</evidence>
<evidence type="ECO:0000313" key="2">
    <source>
        <dbReference type="EMBL" id="GFB32630.1"/>
    </source>
</evidence>
<protein>
    <submittedName>
        <fullName evidence="2">Reverse transcriptase domain-containing protein</fullName>
    </submittedName>
</protein>
<organism evidence="2">
    <name type="scientific">Tanacetum cinerariifolium</name>
    <name type="common">Dalmatian daisy</name>
    <name type="synonym">Chrysanthemum cinerariifolium</name>
    <dbReference type="NCBI Taxonomy" id="118510"/>
    <lineage>
        <taxon>Eukaryota</taxon>
        <taxon>Viridiplantae</taxon>
        <taxon>Streptophyta</taxon>
        <taxon>Embryophyta</taxon>
        <taxon>Tracheophyta</taxon>
        <taxon>Spermatophyta</taxon>
        <taxon>Magnoliopsida</taxon>
        <taxon>eudicotyledons</taxon>
        <taxon>Gunneridae</taxon>
        <taxon>Pentapetalae</taxon>
        <taxon>asterids</taxon>
        <taxon>campanulids</taxon>
        <taxon>Asterales</taxon>
        <taxon>Asteraceae</taxon>
        <taxon>Asteroideae</taxon>
        <taxon>Anthemideae</taxon>
        <taxon>Anthemidinae</taxon>
        <taxon>Tanacetum</taxon>
    </lineage>
</organism>
<feature type="region of interest" description="Disordered" evidence="1">
    <location>
        <begin position="1"/>
        <end position="40"/>
    </location>
</feature>
<comment type="caution">
    <text evidence="2">The sequence shown here is derived from an EMBL/GenBank/DDBJ whole genome shotgun (WGS) entry which is preliminary data.</text>
</comment>
<proteinExistence type="predicted"/>
<keyword evidence="2" id="KW-0548">Nucleotidyltransferase</keyword>
<accession>A0A699L9Z2</accession>
<dbReference type="GO" id="GO:0003964">
    <property type="term" value="F:RNA-directed DNA polymerase activity"/>
    <property type="evidence" value="ECO:0007669"/>
    <property type="project" value="UniProtKB-KW"/>
</dbReference>
<dbReference type="PANTHER" id="PTHR33067">
    <property type="entry name" value="RNA-DIRECTED DNA POLYMERASE-RELATED"/>
    <property type="match status" value="1"/>
</dbReference>
<dbReference type="InterPro" id="IPR021109">
    <property type="entry name" value="Peptidase_aspartic_dom_sf"/>
</dbReference>
<dbReference type="EMBL" id="BKCJ010602631">
    <property type="protein sequence ID" value="GFB32630.1"/>
    <property type="molecule type" value="Genomic_DNA"/>
</dbReference>
<dbReference type="PANTHER" id="PTHR33067:SF9">
    <property type="entry name" value="RNA-DIRECTED DNA POLYMERASE"/>
    <property type="match status" value="1"/>
</dbReference>
<sequence>MKEITTRSGVAYEGHLIPTPKKAAERETEETTDKEETNFQGSTAHIQPLVTLNSKRDVPKTLPKPNIPYPLRLNDQNLGEKATNQMEKFFQIFQDLCFDISFTDALILMPKFASTIKSLLTNKDMLFELAKIPLNENCSAMLLKNLPEKLGDRGNFLIPSDRSITRPKGVSEDVFVKVGKFYFSTDFVVVDFKADPWVPLILGRSFLRTDRALIDDYGEAITLRVNDKAVTFNLNQTARYSSTISVNRIDVIDVASEEYAQNEFCFSTNSTGGNPTSTSKPIFYSSPSLTPFEGIDSSLKEIEAYLKDDLISPKIDYANYDLERDICLIEKLLNNESSLMYTTFSNLPFDCNNDFTSRNDKSLSNEDISMENFKIYSNPLFEEADFDLEEEIRLVENFSNDNSFLPPIPVEDSDSHMEEIDLFLASDDLMLPGIENNDHDSEGDIRELISAAMNNIDELIKMNVLTQGEVRLMFLQMLKMTITFPLYLSFEFFYHISSTLRFLFYFSPPGVKTPFLTSASPLRAGGISSGRNFHVL</sequence>
<keyword evidence="2" id="KW-0808">Transferase</keyword>
<dbReference type="AlphaFoldDB" id="A0A699L9Z2"/>